<protein>
    <submittedName>
        <fullName evidence="1">Uncharacterized protein</fullName>
    </submittedName>
</protein>
<dbReference type="Proteomes" id="UP000657574">
    <property type="component" value="Unassembled WGS sequence"/>
</dbReference>
<dbReference type="AlphaFoldDB" id="A0A917L492"/>
<organism evidence="1 2">
    <name type="scientific">Streptomyces brasiliensis</name>
    <dbReference type="NCBI Taxonomy" id="1954"/>
    <lineage>
        <taxon>Bacteria</taxon>
        <taxon>Bacillati</taxon>
        <taxon>Actinomycetota</taxon>
        <taxon>Actinomycetes</taxon>
        <taxon>Kitasatosporales</taxon>
        <taxon>Streptomycetaceae</taxon>
        <taxon>Streptomyces</taxon>
    </lineage>
</organism>
<evidence type="ECO:0000313" key="1">
    <source>
        <dbReference type="EMBL" id="GGJ42325.1"/>
    </source>
</evidence>
<name>A0A917L492_9ACTN</name>
<comment type="caution">
    <text evidence="1">The sequence shown here is derived from an EMBL/GenBank/DDBJ whole genome shotgun (WGS) entry which is preliminary data.</text>
</comment>
<keyword evidence="2" id="KW-1185">Reference proteome</keyword>
<accession>A0A917L492</accession>
<reference evidence="1" key="2">
    <citation type="submission" date="2020-09" db="EMBL/GenBank/DDBJ databases">
        <authorList>
            <person name="Sun Q."/>
            <person name="Ohkuma M."/>
        </authorList>
    </citation>
    <scope>NUCLEOTIDE SEQUENCE</scope>
    <source>
        <strain evidence="1">JCM 3086</strain>
    </source>
</reference>
<proteinExistence type="predicted"/>
<dbReference type="EMBL" id="BMQA01000027">
    <property type="protein sequence ID" value="GGJ42325.1"/>
    <property type="molecule type" value="Genomic_DNA"/>
</dbReference>
<sequence>MSALPGVEGNEAATDGSSCLVELVSPLHAPVGFDAIRVTCKAGEDMQVNVENFLEGCFAVRKEQVDALASQA</sequence>
<evidence type="ECO:0000313" key="2">
    <source>
        <dbReference type="Proteomes" id="UP000657574"/>
    </source>
</evidence>
<reference evidence="1" key="1">
    <citation type="journal article" date="2014" name="Int. J. Syst. Evol. Microbiol.">
        <title>Complete genome sequence of Corynebacterium casei LMG S-19264T (=DSM 44701T), isolated from a smear-ripened cheese.</title>
        <authorList>
            <consortium name="US DOE Joint Genome Institute (JGI-PGF)"/>
            <person name="Walter F."/>
            <person name="Albersmeier A."/>
            <person name="Kalinowski J."/>
            <person name="Ruckert C."/>
        </authorList>
    </citation>
    <scope>NUCLEOTIDE SEQUENCE</scope>
    <source>
        <strain evidence="1">JCM 3086</strain>
    </source>
</reference>
<gene>
    <name evidence="1" type="ORF">GCM10010121_061810</name>
</gene>